<gene>
    <name evidence="12" type="primary">ATG11</name>
    <name evidence="12" type="ORF">O9K51_00915</name>
</gene>
<dbReference type="GO" id="GO:0000045">
    <property type="term" value="P:autophagosome assembly"/>
    <property type="evidence" value="ECO:0007669"/>
    <property type="project" value="UniProtKB-UniRule"/>
</dbReference>
<dbReference type="PANTHER" id="PTHR13222">
    <property type="entry name" value="RB1-INDUCIBLE COILED-COIL"/>
    <property type="match status" value="1"/>
</dbReference>
<keyword evidence="6 8" id="KW-0175">Coiled coil</keyword>
<name>A0AB34G3V8_9HYPO</name>
<feature type="region of interest" description="Disordered" evidence="9">
    <location>
        <begin position="1287"/>
        <end position="1309"/>
    </location>
</feature>
<comment type="subcellular location">
    <subcellularLocation>
        <location evidence="7">Preautophagosomal structure membrane</location>
        <topology evidence="7">Peripheral membrane protein</topology>
    </subcellularLocation>
    <subcellularLocation>
        <location evidence="7">Vacuole membrane</location>
        <topology evidence="7">Peripheral membrane protein</topology>
    </subcellularLocation>
    <text evidence="7">During pexophagy, accumulates in the vacuolar membrane region, where the peroxisomes contact the vacuole.</text>
</comment>
<proteinExistence type="inferred from homology"/>
<accession>A0AB34G3V8</accession>
<dbReference type="GO" id="GO:0034045">
    <property type="term" value="C:phagophore assembly site membrane"/>
    <property type="evidence" value="ECO:0007669"/>
    <property type="project" value="UniProtKB-SubCell"/>
</dbReference>
<evidence type="ECO:0000256" key="1">
    <source>
        <dbReference type="ARBA" id="ARBA00009729"/>
    </source>
</evidence>
<comment type="function">
    <text evidence="7">Involved in cytoplasm to vacuole transport (Cvt), pexophagy, mitophagy and nucleophagy. Recruits mitochondria for their selective degradation via autophagy (mitophagy) during starvation. Works as scaffold proteins that recruit ATG proteins to the pre-autophagosome (PAS), the site of vesicle/autophagosome formation. Required for the Cvt vesicles completion.</text>
</comment>
<dbReference type="GO" id="GO:0034727">
    <property type="term" value="P:piecemeal microautophagy of the nucleus"/>
    <property type="evidence" value="ECO:0007669"/>
    <property type="project" value="TreeGrafter"/>
</dbReference>
<comment type="similarity">
    <text evidence="1 7">Belongs to the ATG11 family.</text>
</comment>
<keyword evidence="5 7" id="KW-0072">Autophagy</keyword>
<evidence type="ECO:0000256" key="4">
    <source>
        <dbReference type="ARBA" id="ARBA00022927"/>
    </source>
</evidence>
<feature type="compositionally biased region" description="Low complexity" evidence="9">
    <location>
        <begin position="1287"/>
        <end position="1301"/>
    </location>
</feature>
<feature type="region of interest" description="Disordered" evidence="9">
    <location>
        <begin position="1018"/>
        <end position="1051"/>
    </location>
</feature>
<dbReference type="GO" id="GO:0000422">
    <property type="term" value="P:autophagy of mitochondrion"/>
    <property type="evidence" value="ECO:0007669"/>
    <property type="project" value="TreeGrafter"/>
</dbReference>
<keyword evidence="13" id="KW-1185">Reference proteome</keyword>
<evidence type="ECO:0000256" key="8">
    <source>
        <dbReference type="SAM" id="Coils"/>
    </source>
</evidence>
<dbReference type="Pfam" id="PF04108">
    <property type="entry name" value="ATG17_like"/>
    <property type="match status" value="1"/>
</dbReference>
<dbReference type="GO" id="GO:1903599">
    <property type="term" value="P:positive regulation of autophagy of mitochondrion"/>
    <property type="evidence" value="ECO:0007669"/>
    <property type="project" value="UniProtKB-UniRule"/>
</dbReference>
<keyword evidence="7" id="KW-0926">Vacuole</keyword>
<feature type="compositionally biased region" description="Polar residues" evidence="9">
    <location>
        <begin position="1029"/>
        <end position="1045"/>
    </location>
</feature>
<dbReference type="GO" id="GO:0034517">
    <property type="term" value="P:ribophagy"/>
    <property type="evidence" value="ECO:0007669"/>
    <property type="project" value="TreeGrafter"/>
</dbReference>
<reference evidence="12" key="1">
    <citation type="submission" date="2023-01" db="EMBL/GenBank/DDBJ databases">
        <title>The growth and conidiation of Purpureocillium lavendulum are regulated by nitrogen source and histone H3K14 acetylation.</title>
        <authorList>
            <person name="Tang P."/>
            <person name="Han J."/>
            <person name="Zhang C."/>
            <person name="Tang P."/>
            <person name="Qi F."/>
            <person name="Zhang K."/>
            <person name="Liang L."/>
        </authorList>
    </citation>
    <scope>NUCLEOTIDE SEQUENCE</scope>
    <source>
        <strain evidence="12">YMF1.00683</strain>
    </source>
</reference>
<feature type="domain" description="Autophagy-related protein 11 C-terminal" evidence="11">
    <location>
        <begin position="1095"/>
        <end position="1233"/>
    </location>
</feature>
<feature type="coiled-coil region" evidence="8">
    <location>
        <begin position="1101"/>
        <end position="1128"/>
    </location>
</feature>
<dbReference type="Proteomes" id="UP001163105">
    <property type="component" value="Unassembled WGS sequence"/>
</dbReference>
<evidence type="ECO:0000256" key="9">
    <source>
        <dbReference type="SAM" id="MobiDB-lite"/>
    </source>
</evidence>
<evidence type="ECO:0000313" key="13">
    <source>
        <dbReference type="Proteomes" id="UP001163105"/>
    </source>
</evidence>
<keyword evidence="7" id="KW-0472">Membrane</keyword>
<keyword evidence="4 7" id="KW-0653">Protein transport</keyword>
<evidence type="ECO:0000259" key="11">
    <source>
        <dbReference type="Pfam" id="PF10377"/>
    </source>
</evidence>
<dbReference type="Pfam" id="PF10377">
    <property type="entry name" value="ATG11"/>
    <property type="match status" value="1"/>
</dbReference>
<evidence type="ECO:0000256" key="2">
    <source>
        <dbReference type="ARBA" id="ARBA00013804"/>
    </source>
</evidence>
<evidence type="ECO:0000256" key="5">
    <source>
        <dbReference type="ARBA" id="ARBA00023006"/>
    </source>
</evidence>
<dbReference type="InterPro" id="IPR019460">
    <property type="entry name" value="Atg11_C"/>
</dbReference>
<dbReference type="GO" id="GO:0061709">
    <property type="term" value="P:reticulophagy"/>
    <property type="evidence" value="ECO:0007669"/>
    <property type="project" value="TreeGrafter"/>
</dbReference>
<feature type="compositionally biased region" description="Polar residues" evidence="9">
    <location>
        <begin position="1336"/>
        <end position="1352"/>
    </location>
</feature>
<dbReference type="GO" id="GO:0015031">
    <property type="term" value="P:protein transport"/>
    <property type="evidence" value="ECO:0007669"/>
    <property type="project" value="UniProtKB-KW"/>
</dbReference>
<comment type="caution">
    <text evidence="12">The sequence shown here is derived from an EMBL/GenBank/DDBJ whole genome shotgun (WGS) entry which is preliminary data.</text>
</comment>
<dbReference type="InterPro" id="IPR040040">
    <property type="entry name" value="ATG11"/>
</dbReference>
<dbReference type="Gene3D" id="1.10.287.1490">
    <property type="match status" value="2"/>
</dbReference>
<feature type="domain" description="Autophagy protein ATG17-like" evidence="10">
    <location>
        <begin position="112"/>
        <end position="454"/>
    </location>
</feature>
<dbReference type="InterPro" id="IPR045326">
    <property type="entry name" value="ATG17-like_dom"/>
</dbReference>
<dbReference type="EMBL" id="JAQHRD010000001">
    <property type="protein sequence ID" value="KAJ6446144.1"/>
    <property type="molecule type" value="Genomic_DNA"/>
</dbReference>
<dbReference type="GO" id="GO:1990316">
    <property type="term" value="C:Atg1/ULK1 kinase complex"/>
    <property type="evidence" value="ECO:0007669"/>
    <property type="project" value="TreeGrafter"/>
</dbReference>
<evidence type="ECO:0000256" key="3">
    <source>
        <dbReference type="ARBA" id="ARBA00022448"/>
    </source>
</evidence>
<keyword evidence="3 7" id="KW-0813">Transport</keyword>
<dbReference type="GO" id="GO:0060090">
    <property type="term" value="F:molecular adaptor activity"/>
    <property type="evidence" value="ECO:0007669"/>
    <property type="project" value="TreeGrafter"/>
</dbReference>
<dbReference type="GO" id="GO:0005774">
    <property type="term" value="C:vacuolar membrane"/>
    <property type="evidence" value="ECO:0007669"/>
    <property type="project" value="UniProtKB-SubCell"/>
</dbReference>
<sequence length="1419" mass="158796">MATQVLIAHTGQRLEVDTAQFSSLDDLKAWVARNSSVSVQHMVALTPQGRSVKYASLHAEKEIYIYDIRVTQQQSSSVVASPSLVSETPVPRRLSIPAAPNSIDDVQAIASWQHLYEERRNWAVRLTEECSHLSAAADARYDEMDVMIKCLDAAVANLEISVKQIEPKYNELKKWVEPALTEHEQLAAAWEQYLALARKTPVSSAMVKFMTRGEVTKTNVTLEDLVELETAKKAGKLAATAQRRFSDKATELDRMAAQMYRGLEGLATDFDKLMSQSALAHSTDSSQLLQDIEAVASQIDSDYQTALGYAGSQRELAQASKTASNHTERLVPSLKKRAKEMDEIVQYATEARNSIARESVAHMRTITDVTALHSSVRSQINVLNQSEDDLTTFDYLRLIHQLPYMYASFVVEAIRRREWVDKVKTDSSTLANEMALFQDEESKRRRRWQKMVGSMYGPGFETNVVGLEVNLLGEDVPWPAIAKDELDSFLQHLQENNTDPVVLEDVSKLIQELNSPTKQQSKRLKAFKNGSIHEAALGRSGLLIRGDDELLRTLQDDKGKLESKLKTAESRVRRLEDLLHRQSQASRPGNLFQPQKQQPHERQDSTSSIRSSRPDDRRMSSDGVDPLLRKITQLENDLHEEKQRTAQFEKELNARTTQHADMKDQIQEVNSTKKDLLENMEALKREFMDERKSLEDEIKTLKARIEDTEDEIEHFGESRENEKATYDEKVHALEAEVERLTQEHGDDILKAQGQVEFLRKEAQMQRERLEASERQVQVAAEETRSVTQELDKTRETIESQDQALRKLHGELAPDESAPTDLMDLTDALQSYATGLLTKLRNAESDLAVVKADLQQALNSARDNKSEMSDVKSRLADEEEAARHLRETVAEEKAKAAALESEVAEGREQLSRLRAQVSDGALGSGALQKKLEDEERKVASQAEELASRQSQVGSLEEELHMFKQRLEGAVSKMGAMSAQYEARDGRTKSLSQRLYSQNDRLTRLLERIGYAVTRQEGEMTINKIPRSERTTQNPNDSSDPGSSLRRSASLGVRQMTDSGDLEPLYWMDGDDGSAEAEKYERFMQTLGYFDLDLLSETVYLRIKEAEHKARKWQREARGYRDRAHAAQKDAHDKIAFRHFKEGDLALFLPTRNQQAGAWAAFNVGFPHYFLREQDAHRLRHREWLVARISRVQERVVDLSKSLQPANDAESVNDDENDNPFQLSDGLRWYLIDAHEDKPGAPSTPGMGKSTVAANNVEATADIQSHGGKGKGKNRDSVASIEGINKTLSKSLDSRRSSSNSKKALPFAIGGGGGTALLKNSALASETNSLRAAATDTPAGTSPAQGSLLATSHANAAEQLGPAPRSVPEGSPAQGHSAPKSPEPRGPLQREESAESPSKKSVLWDSLWSVDYSYESPAKRT</sequence>
<evidence type="ECO:0000256" key="6">
    <source>
        <dbReference type="ARBA" id="ARBA00023054"/>
    </source>
</evidence>
<feature type="region of interest" description="Disordered" evidence="9">
    <location>
        <begin position="859"/>
        <end position="879"/>
    </location>
</feature>
<feature type="compositionally biased region" description="Polar residues" evidence="9">
    <location>
        <begin position="581"/>
        <end position="597"/>
    </location>
</feature>
<evidence type="ECO:0000313" key="12">
    <source>
        <dbReference type="EMBL" id="KAJ6446144.1"/>
    </source>
</evidence>
<feature type="region of interest" description="Disordered" evidence="9">
    <location>
        <begin position="580"/>
        <end position="627"/>
    </location>
</feature>
<comment type="subunit">
    <text evidence="7">Homodimer.</text>
</comment>
<organism evidence="12 13">
    <name type="scientific">Purpureocillium lavendulum</name>
    <dbReference type="NCBI Taxonomy" id="1247861"/>
    <lineage>
        <taxon>Eukaryota</taxon>
        <taxon>Fungi</taxon>
        <taxon>Dikarya</taxon>
        <taxon>Ascomycota</taxon>
        <taxon>Pezizomycotina</taxon>
        <taxon>Sordariomycetes</taxon>
        <taxon>Hypocreomycetidae</taxon>
        <taxon>Hypocreales</taxon>
        <taxon>Ophiocordycipitaceae</taxon>
        <taxon>Purpureocillium</taxon>
    </lineage>
</organism>
<evidence type="ECO:0000256" key="7">
    <source>
        <dbReference type="RuleBase" id="RU367075"/>
    </source>
</evidence>
<feature type="compositionally biased region" description="Basic and acidic residues" evidence="9">
    <location>
        <begin position="861"/>
        <end position="879"/>
    </location>
</feature>
<feature type="region of interest" description="Disordered" evidence="9">
    <location>
        <begin position="1327"/>
        <end position="1398"/>
    </location>
</feature>
<dbReference type="PANTHER" id="PTHR13222:SF1">
    <property type="entry name" value="RB1-INDUCIBLE COILED-COIL PROTEIN 1"/>
    <property type="match status" value="1"/>
</dbReference>
<evidence type="ECO:0000259" key="10">
    <source>
        <dbReference type="Pfam" id="PF04108"/>
    </source>
</evidence>
<dbReference type="GO" id="GO:0019901">
    <property type="term" value="F:protein kinase binding"/>
    <property type="evidence" value="ECO:0007669"/>
    <property type="project" value="TreeGrafter"/>
</dbReference>
<protein>
    <recommendedName>
        <fullName evidence="2 7">Autophagy-related protein 11</fullName>
    </recommendedName>
</protein>